<feature type="domain" description="G5" evidence="4">
    <location>
        <begin position="419"/>
        <end position="498"/>
    </location>
</feature>
<feature type="transmembrane region" description="Helical" evidence="3">
    <location>
        <begin position="67"/>
        <end position="86"/>
    </location>
</feature>
<evidence type="ECO:0000256" key="1">
    <source>
        <dbReference type="ARBA" id="ARBA00022729"/>
    </source>
</evidence>
<dbReference type="Proteomes" id="UP000886804">
    <property type="component" value="Unassembled WGS sequence"/>
</dbReference>
<dbReference type="Pfam" id="PF04294">
    <property type="entry name" value="VanW"/>
    <property type="match status" value="1"/>
</dbReference>
<evidence type="ECO:0000256" key="2">
    <source>
        <dbReference type="SAM" id="MobiDB-lite"/>
    </source>
</evidence>
<keyword evidence="3" id="KW-0472">Membrane</keyword>
<feature type="compositionally biased region" description="Polar residues" evidence="2">
    <location>
        <begin position="547"/>
        <end position="563"/>
    </location>
</feature>
<keyword evidence="1" id="KW-0732">Signal</keyword>
<evidence type="ECO:0000256" key="3">
    <source>
        <dbReference type="SAM" id="Phobius"/>
    </source>
</evidence>
<feature type="region of interest" description="Disordered" evidence="2">
    <location>
        <begin position="518"/>
        <end position="594"/>
    </location>
</feature>
<dbReference type="Pfam" id="PF07501">
    <property type="entry name" value="G5"/>
    <property type="match status" value="1"/>
</dbReference>
<dbReference type="InterPro" id="IPR022029">
    <property type="entry name" value="YoaR-like_PG-bd"/>
</dbReference>
<reference evidence="5" key="1">
    <citation type="journal article" date="2021" name="PeerJ">
        <title>Extensive microbial diversity within the chicken gut microbiome revealed by metagenomics and culture.</title>
        <authorList>
            <person name="Gilroy R."/>
            <person name="Ravi A."/>
            <person name="Getino M."/>
            <person name="Pursley I."/>
            <person name="Horton D.L."/>
            <person name="Alikhan N.F."/>
            <person name="Baker D."/>
            <person name="Gharbi K."/>
            <person name="Hall N."/>
            <person name="Watson M."/>
            <person name="Adriaenssens E.M."/>
            <person name="Foster-Nyarko E."/>
            <person name="Jarju S."/>
            <person name="Secka A."/>
            <person name="Antonio M."/>
            <person name="Oren A."/>
            <person name="Chaudhuri R.R."/>
            <person name="La Ragione R."/>
            <person name="Hildebrand F."/>
            <person name="Pallen M.J."/>
        </authorList>
    </citation>
    <scope>NUCLEOTIDE SEQUENCE</scope>
    <source>
        <strain evidence="5">CHK188-4685</strain>
    </source>
</reference>
<keyword evidence="3" id="KW-0812">Transmembrane</keyword>
<accession>A0A9D2L5T8</accession>
<protein>
    <submittedName>
        <fullName evidence="5">VanW family protein</fullName>
    </submittedName>
</protein>
<dbReference type="InterPro" id="IPR007391">
    <property type="entry name" value="Vancomycin_resist_VanW"/>
</dbReference>
<feature type="region of interest" description="Disordered" evidence="2">
    <location>
        <begin position="1"/>
        <end position="59"/>
    </location>
</feature>
<name>A0A9D2L5T8_9FIRM</name>
<feature type="compositionally biased region" description="Basic and acidic residues" evidence="2">
    <location>
        <begin position="1"/>
        <end position="10"/>
    </location>
</feature>
<keyword evidence="3" id="KW-1133">Transmembrane helix</keyword>
<dbReference type="PANTHER" id="PTHR35788">
    <property type="entry name" value="EXPORTED PROTEIN-RELATED"/>
    <property type="match status" value="1"/>
</dbReference>
<dbReference type="PROSITE" id="PS51109">
    <property type="entry name" value="G5"/>
    <property type="match status" value="1"/>
</dbReference>
<organism evidence="5 6">
    <name type="scientific">Candidatus Enterocloster faecavium</name>
    <dbReference type="NCBI Taxonomy" id="2838560"/>
    <lineage>
        <taxon>Bacteria</taxon>
        <taxon>Bacillati</taxon>
        <taxon>Bacillota</taxon>
        <taxon>Clostridia</taxon>
        <taxon>Lachnospirales</taxon>
        <taxon>Lachnospiraceae</taxon>
        <taxon>Enterocloster</taxon>
    </lineage>
</organism>
<dbReference type="AlphaFoldDB" id="A0A9D2L5T8"/>
<dbReference type="SMART" id="SM01208">
    <property type="entry name" value="G5"/>
    <property type="match status" value="1"/>
</dbReference>
<comment type="caution">
    <text evidence="5">The sequence shown here is derived from an EMBL/GenBank/DDBJ whole genome shotgun (WGS) entry which is preliminary data.</text>
</comment>
<sequence>MNQLERESRRRTSSGRSQGRSSDRSTSYRKSESGSRNRRTSQSSRSGSSYSYRTGSHRRRKGPDYRLIAIVGVILIVVIACIVFVVQATKSGEGTDASQESVTETAMEKQVTVDGVEITGMSRTEAEAAILAKYPWSMTVTYGEEVYQVADLMAEKVDSLLDEIYTGDPKESYSLDTTGLEEAIAAEAAAAAAKWDKSPKNGSIQSFDKESGKFVFAGEETGFAIDQEKLAQDIQSALDERRFDAAIEATGSEVQPEISEASAKDLYKTISTFTTTTTANAKRNTNVRLAAEAINGTVIQPGGEFSFNETVGQRTEAKGYQSAAAYSGGEVVQETGGGVCQVSSTLYNAVVRAGMKISYRRSHTFEPSYVTPGQDATVSWELPDFKFVNTSKAAIGLKASYSNQKMTVSVYGIPVLDEGVTIDLKSEQTETLPPPAPTYEEDQTLQIGEEKVKSAGTSGSRWVTYKITYKDGVEVSRETDHTTTYKGHAPVILRNTSGVVLTPDETTTGTETVVSTVDGMPDDYVPGETTAAAPGETGEVGPGVTTQAPSASETAAVPPQTTAVGGMVEAGPGAVSQPESGPDVIEPIAPNPGA</sequence>
<evidence type="ECO:0000313" key="5">
    <source>
        <dbReference type="EMBL" id="HJB06495.1"/>
    </source>
</evidence>
<evidence type="ECO:0000313" key="6">
    <source>
        <dbReference type="Proteomes" id="UP000886804"/>
    </source>
</evidence>
<dbReference type="InterPro" id="IPR052913">
    <property type="entry name" value="Glycopeptide_resist_protein"/>
</dbReference>
<dbReference type="Gene3D" id="2.20.230.10">
    <property type="entry name" value="Resuscitation-promoting factor rpfb"/>
    <property type="match status" value="1"/>
</dbReference>
<dbReference type="EMBL" id="DWYS01000015">
    <property type="protein sequence ID" value="HJB06495.1"/>
    <property type="molecule type" value="Genomic_DNA"/>
</dbReference>
<dbReference type="PANTHER" id="PTHR35788:SF1">
    <property type="entry name" value="EXPORTED PROTEIN"/>
    <property type="match status" value="1"/>
</dbReference>
<proteinExistence type="predicted"/>
<gene>
    <name evidence="5" type="ORF">H9716_01360</name>
</gene>
<dbReference type="Pfam" id="PF12229">
    <property type="entry name" value="PG_binding_4"/>
    <property type="match status" value="1"/>
</dbReference>
<evidence type="ECO:0000259" key="4">
    <source>
        <dbReference type="PROSITE" id="PS51109"/>
    </source>
</evidence>
<dbReference type="InterPro" id="IPR011098">
    <property type="entry name" value="G5_dom"/>
</dbReference>
<feature type="compositionally biased region" description="Low complexity" evidence="2">
    <location>
        <begin position="40"/>
        <end position="54"/>
    </location>
</feature>
<feature type="compositionally biased region" description="Low complexity" evidence="2">
    <location>
        <begin position="526"/>
        <end position="546"/>
    </location>
</feature>
<reference evidence="5" key="2">
    <citation type="submission" date="2021-04" db="EMBL/GenBank/DDBJ databases">
        <authorList>
            <person name="Gilroy R."/>
        </authorList>
    </citation>
    <scope>NUCLEOTIDE SEQUENCE</scope>
    <source>
        <strain evidence="5">CHK188-4685</strain>
    </source>
</reference>